<dbReference type="OrthoDB" id="4492918at2"/>
<feature type="domain" description="HTH luxR-type" evidence="1">
    <location>
        <begin position="723"/>
        <end position="788"/>
    </location>
</feature>
<dbReference type="InterPro" id="IPR016032">
    <property type="entry name" value="Sig_transdc_resp-reg_C-effctor"/>
</dbReference>
<evidence type="ECO:0000259" key="1">
    <source>
        <dbReference type="PROSITE" id="PS50043"/>
    </source>
</evidence>
<dbReference type="CDD" id="cd06170">
    <property type="entry name" value="LuxR_C_like"/>
    <property type="match status" value="1"/>
</dbReference>
<evidence type="ECO:0000313" key="2">
    <source>
        <dbReference type="EMBL" id="MQY28259.1"/>
    </source>
</evidence>
<dbReference type="InterPro" id="IPR027417">
    <property type="entry name" value="P-loop_NTPase"/>
</dbReference>
<keyword evidence="3" id="KW-1185">Reference proteome</keyword>
<dbReference type="SUPFAM" id="SSF52540">
    <property type="entry name" value="P-loop containing nucleoside triphosphate hydrolases"/>
    <property type="match status" value="1"/>
</dbReference>
<dbReference type="Gene3D" id="3.40.50.300">
    <property type="entry name" value="P-loop containing nucleotide triphosphate hydrolases"/>
    <property type="match status" value="1"/>
</dbReference>
<comment type="caution">
    <text evidence="2">The sequence shown here is derived from an EMBL/GenBank/DDBJ whole genome shotgun (WGS) entry which is preliminary data.</text>
</comment>
<dbReference type="Gene3D" id="1.10.10.10">
    <property type="entry name" value="Winged helix-like DNA-binding domain superfamily/Winged helix DNA-binding domain"/>
    <property type="match status" value="1"/>
</dbReference>
<evidence type="ECO:0000313" key="3">
    <source>
        <dbReference type="Proteomes" id="UP000431401"/>
    </source>
</evidence>
<accession>A0A7K0DR81</accession>
<dbReference type="Pfam" id="PF00196">
    <property type="entry name" value="GerE"/>
    <property type="match status" value="1"/>
</dbReference>
<dbReference type="Proteomes" id="UP000431401">
    <property type="component" value="Unassembled WGS sequence"/>
</dbReference>
<dbReference type="GO" id="GO:0003677">
    <property type="term" value="F:DNA binding"/>
    <property type="evidence" value="ECO:0007669"/>
    <property type="project" value="InterPro"/>
</dbReference>
<dbReference type="SUPFAM" id="SSF46894">
    <property type="entry name" value="C-terminal effector domain of the bipartite response regulators"/>
    <property type="match status" value="1"/>
</dbReference>
<dbReference type="InterPro" id="IPR036388">
    <property type="entry name" value="WH-like_DNA-bd_sf"/>
</dbReference>
<organism evidence="2 3">
    <name type="scientific">Nocardia aurantia</name>
    <dbReference type="NCBI Taxonomy" id="2585199"/>
    <lineage>
        <taxon>Bacteria</taxon>
        <taxon>Bacillati</taxon>
        <taxon>Actinomycetota</taxon>
        <taxon>Actinomycetes</taxon>
        <taxon>Mycobacteriales</taxon>
        <taxon>Nocardiaceae</taxon>
        <taxon>Nocardia</taxon>
    </lineage>
</organism>
<sequence length="810" mass="87890">MDRVDALLSGGARLITLTGPGGIGKTRLAAEAAGRLHRRDHVPVFWAALAELVAGAGIEETVRSAASIDPAAGHRMESGVPSVTGGDPEDHRILVLDNCEHVLYEVGATITALLEAVPGLTVLATSREPIGWVDEYLVAVPPLSVPHSVQLFQQRMQLTGRTVTDEDQWEIIEEICRRVDHNPLFIRLAAARLRYQPPQTVLRELSGDRDDQRLRWSHGPRLGVEPRHRGVYDVVAWSFDLCGPQEQLLLERLSTFAAGYVTDDEQTLRNGITADAAIAVCADADLPAAVVQSLLERLAECSLLSTHLSSDVAQWYLVESVRVFARDRMSRRDPDDVARTAARHRRYWRDKLVAGQFVWDKPQDQTWLDRSQSGWDDIFVAVESGLSDPVEAVVGLEIATALLWMWVPFVTVDGPALTRLTEHALTATAPAGLASLDLRLGAMAVLGWIALWEGRVGAAGRLLDAAAAACGPLPPDWREAPERDMGLPAPVEWMWGTELMLTRRDPRAVAVLARARDKFTVSGDRTGSEVSAMLVAIASAFTAEGPVALAATANYLERSRSSGSDLTRAWAMLARAIALAKNGRTDEAFELTGDVLEHHLIEGDMWTASLAVGARIAAMTARLAGHLSAGDGGGPEALRVAARVAQLVGALRTCHRVMGVAIDQIPLLSIEIELAAQVSAALLGAPAYAAAENQGARLRPEFDQLRQYGLQAQSADETFTPDEPTRWTVLSRAERDVAILAAAGWSNSAIAARRRSSVRTVDAQVATIRQKLMINSRTEIVGYVPADLAERMRLEAQRRPRRGTRRAGTG</sequence>
<dbReference type="PANTHER" id="PTHR47691">
    <property type="entry name" value="REGULATOR-RELATED"/>
    <property type="match status" value="1"/>
</dbReference>
<dbReference type="EMBL" id="WEGI01000008">
    <property type="protein sequence ID" value="MQY28259.1"/>
    <property type="molecule type" value="Genomic_DNA"/>
</dbReference>
<dbReference type="PROSITE" id="PS50043">
    <property type="entry name" value="HTH_LUXR_2"/>
    <property type="match status" value="1"/>
</dbReference>
<dbReference type="GO" id="GO:0006355">
    <property type="term" value="P:regulation of DNA-templated transcription"/>
    <property type="evidence" value="ECO:0007669"/>
    <property type="project" value="InterPro"/>
</dbReference>
<gene>
    <name evidence="2" type="ORF">NRB56_38420</name>
</gene>
<dbReference type="PANTHER" id="PTHR47691:SF3">
    <property type="entry name" value="HTH-TYPE TRANSCRIPTIONAL REGULATOR RV0890C-RELATED"/>
    <property type="match status" value="1"/>
</dbReference>
<name>A0A7K0DR81_9NOCA</name>
<proteinExistence type="predicted"/>
<dbReference type="InterPro" id="IPR000792">
    <property type="entry name" value="Tscrpt_reg_LuxR_C"/>
</dbReference>
<dbReference type="AlphaFoldDB" id="A0A7K0DR81"/>
<dbReference type="SMART" id="SM00421">
    <property type="entry name" value="HTH_LUXR"/>
    <property type="match status" value="1"/>
</dbReference>
<protein>
    <recommendedName>
        <fullName evidence="1">HTH luxR-type domain-containing protein</fullName>
    </recommendedName>
</protein>
<reference evidence="2 3" key="1">
    <citation type="submission" date="2019-10" db="EMBL/GenBank/DDBJ databases">
        <title>Nocardia macrotermitis sp. nov. and Nocardia aurantia sp. nov., isolated from the gut of fungus growing-termite Macrotermes natalensis.</title>
        <authorList>
            <person name="Benndorf R."/>
            <person name="Schwitalla J."/>
            <person name="Martin K."/>
            <person name="De Beer W."/>
            <person name="Kaster A.-K."/>
            <person name="Vollmers J."/>
            <person name="Poulsen M."/>
            <person name="Beemelmanns C."/>
        </authorList>
    </citation>
    <scope>NUCLEOTIDE SEQUENCE [LARGE SCALE GENOMIC DNA]</scope>
    <source>
        <strain evidence="2 3">RB56</strain>
    </source>
</reference>